<comment type="cofactor">
    <cofactor evidence="1">
        <name>FMN</name>
        <dbReference type="ChEBI" id="CHEBI:58210"/>
    </cofactor>
</comment>
<comment type="caution">
    <text evidence="7">The sequence shown here is derived from an EMBL/GenBank/DDBJ whole genome shotgun (WGS) entry which is preliminary data.</text>
</comment>
<keyword evidence="4" id="KW-0521">NADP</keyword>
<dbReference type="EMBL" id="BOPF01000025">
    <property type="protein sequence ID" value="GIJ49268.1"/>
    <property type="molecule type" value="Genomic_DNA"/>
</dbReference>
<dbReference type="GO" id="GO:0010181">
    <property type="term" value="F:FMN binding"/>
    <property type="evidence" value="ECO:0007669"/>
    <property type="project" value="InterPro"/>
</dbReference>
<dbReference type="InterPro" id="IPR013785">
    <property type="entry name" value="Aldolase_TIM"/>
</dbReference>
<evidence type="ECO:0000256" key="5">
    <source>
        <dbReference type="ARBA" id="ARBA00023002"/>
    </source>
</evidence>
<feature type="domain" description="NADH:flavin oxidoreductase/NADH oxidase N-terminal" evidence="6">
    <location>
        <begin position="13"/>
        <end position="345"/>
    </location>
</feature>
<keyword evidence="3" id="KW-0288">FMN</keyword>
<evidence type="ECO:0000256" key="1">
    <source>
        <dbReference type="ARBA" id="ARBA00001917"/>
    </source>
</evidence>
<dbReference type="Proteomes" id="UP000619260">
    <property type="component" value="Unassembled WGS sequence"/>
</dbReference>
<dbReference type="PANTHER" id="PTHR43303">
    <property type="entry name" value="NADPH DEHYDROGENASE C23G7.10C-RELATED"/>
    <property type="match status" value="1"/>
</dbReference>
<dbReference type="Pfam" id="PF00724">
    <property type="entry name" value="Oxidored_FMN"/>
    <property type="match status" value="1"/>
</dbReference>
<evidence type="ECO:0000256" key="4">
    <source>
        <dbReference type="ARBA" id="ARBA00022857"/>
    </source>
</evidence>
<keyword evidence="2" id="KW-0285">Flavoprotein</keyword>
<dbReference type="GO" id="GO:0050661">
    <property type="term" value="F:NADP binding"/>
    <property type="evidence" value="ECO:0007669"/>
    <property type="project" value="InterPro"/>
</dbReference>
<sequence>MPRPALLPGMSRLFTPLTLRGITFRNRVWAAPMCQYSSVDGHPTDWHLVHLGGIARGGAGAVIAEATAVHPDGRISPDDAGIWSDAQAADYARITAFVRGQGAVPGIQLAHAGRKASTFAPWKGRGSVPASEGGWTTVGPSPLAFGNYVPPVELSIDDIRALVDDWAAAARRAVAAGYELIEIHSAHGYLLHEFLSPLSNRRTDAYGGDLDGRSRLLREIVDAVRANVPEHLPLAVRFSATDWVEGGLTVEEVAEIAAGLPERGVDLVDVSSGGNSTEQKITVGPGYQVPFARTVRERAKLPVAAVGLITEPAQAEKILIDESADVILLGRALLREPTWPQRAALELGADLEWPKQYERSRPTGRLTSVP</sequence>
<proteinExistence type="predicted"/>
<accession>A0A8J3YT40</accession>
<dbReference type="InterPro" id="IPR044152">
    <property type="entry name" value="YqjM-like"/>
</dbReference>
<dbReference type="InterPro" id="IPR001155">
    <property type="entry name" value="OxRdtase_FMN_N"/>
</dbReference>
<keyword evidence="5" id="KW-0560">Oxidoreductase</keyword>
<gene>
    <name evidence="7" type="ORF">Val02_61540</name>
</gene>
<reference evidence="7" key="1">
    <citation type="submission" date="2021-01" db="EMBL/GenBank/DDBJ databases">
        <title>Whole genome shotgun sequence of Virgisporangium aliadipatigenens NBRC 105644.</title>
        <authorList>
            <person name="Komaki H."/>
            <person name="Tamura T."/>
        </authorList>
    </citation>
    <scope>NUCLEOTIDE SEQUENCE</scope>
    <source>
        <strain evidence="7">NBRC 105644</strain>
    </source>
</reference>
<evidence type="ECO:0000256" key="3">
    <source>
        <dbReference type="ARBA" id="ARBA00022643"/>
    </source>
</evidence>
<evidence type="ECO:0000256" key="2">
    <source>
        <dbReference type="ARBA" id="ARBA00022630"/>
    </source>
</evidence>
<evidence type="ECO:0000259" key="6">
    <source>
        <dbReference type="Pfam" id="PF00724"/>
    </source>
</evidence>
<dbReference type="SUPFAM" id="SSF51395">
    <property type="entry name" value="FMN-linked oxidoreductases"/>
    <property type="match status" value="1"/>
</dbReference>
<keyword evidence="8" id="KW-1185">Reference proteome</keyword>
<evidence type="ECO:0000313" key="7">
    <source>
        <dbReference type="EMBL" id="GIJ49268.1"/>
    </source>
</evidence>
<dbReference type="AlphaFoldDB" id="A0A8J3YT40"/>
<dbReference type="GO" id="GO:0003959">
    <property type="term" value="F:NADPH dehydrogenase activity"/>
    <property type="evidence" value="ECO:0007669"/>
    <property type="project" value="InterPro"/>
</dbReference>
<dbReference type="PANTHER" id="PTHR43303:SF4">
    <property type="entry name" value="NADPH DEHYDROGENASE C23G7.10C-RELATED"/>
    <property type="match status" value="1"/>
</dbReference>
<protein>
    <submittedName>
        <fullName evidence="7">Oxidoreductase</fullName>
    </submittedName>
</protein>
<evidence type="ECO:0000313" key="8">
    <source>
        <dbReference type="Proteomes" id="UP000619260"/>
    </source>
</evidence>
<name>A0A8J3YT40_9ACTN</name>
<organism evidence="7 8">
    <name type="scientific">Virgisporangium aliadipatigenens</name>
    <dbReference type="NCBI Taxonomy" id="741659"/>
    <lineage>
        <taxon>Bacteria</taxon>
        <taxon>Bacillati</taxon>
        <taxon>Actinomycetota</taxon>
        <taxon>Actinomycetes</taxon>
        <taxon>Micromonosporales</taxon>
        <taxon>Micromonosporaceae</taxon>
        <taxon>Virgisporangium</taxon>
    </lineage>
</organism>
<dbReference type="Gene3D" id="3.20.20.70">
    <property type="entry name" value="Aldolase class I"/>
    <property type="match status" value="1"/>
</dbReference>
<dbReference type="CDD" id="cd02932">
    <property type="entry name" value="OYE_YqiM_FMN"/>
    <property type="match status" value="1"/>
</dbReference>